<dbReference type="AlphaFoldDB" id="K1LVX6"/>
<dbReference type="EMBL" id="AMGM01000060">
    <property type="protein sequence ID" value="EKB48259.1"/>
    <property type="molecule type" value="Genomic_DNA"/>
</dbReference>
<accession>K1LVX6</accession>
<organism evidence="2 3">
    <name type="scientific">Cecembia lonarensis (strain CCUG 58316 / KCTC 22772 / LW9)</name>
    <dbReference type="NCBI Taxonomy" id="1225176"/>
    <lineage>
        <taxon>Bacteria</taxon>
        <taxon>Pseudomonadati</taxon>
        <taxon>Bacteroidota</taxon>
        <taxon>Cytophagia</taxon>
        <taxon>Cytophagales</taxon>
        <taxon>Cyclobacteriaceae</taxon>
        <taxon>Cecembia</taxon>
    </lineage>
</organism>
<evidence type="ECO:0000256" key="1">
    <source>
        <dbReference type="SAM" id="Phobius"/>
    </source>
</evidence>
<comment type="caution">
    <text evidence="2">The sequence shown here is derived from an EMBL/GenBank/DDBJ whole genome shotgun (WGS) entry which is preliminary data.</text>
</comment>
<reference evidence="2 3" key="1">
    <citation type="journal article" date="2012" name="J. Bacteriol.">
        <title>Draft Genome Sequence of Cecembia lonarensis Strain LW9T, Isolated from Lonar Lake, a Haloalkaline Lake in India.</title>
        <authorList>
            <person name="Shivaji S."/>
            <person name="Ara S."/>
            <person name="Singh A."/>
            <person name="Pinnaka A.K."/>
        </authorList>
    </citation>
    <scope>NUCLEOTIDE SEQUENCE [LARGE SCALE GENOMIC DNA]</scope>
    <source>
        <strain evidence="2 3">LW9</strain>
    </source>
</reference>
<evidence type="ECO:0000313" key="2">
    <source>
        <dbReference type="EMBL" id="EKB48259.1"/>
    </source>
</evidence>
<keyword evidence="1" id="KW-0472">Membrane</keyword>
<keyword evidence="1" id="KW-1133">Transmembrane helix</keyword>
<protein>
    <submittedName>
        <fullName evidence="2">Uncharacterized protein</fullName>
    </submittedName>
</protein>
<dbReference type="Proteomes" id="UP000004478">
    <property type="component" value="Unassembled WGS sequence"/>
</dbReference>
<name>K1LVX6_CECL9</name>
<feature type="transmembrane region" description="Helical" evidence="1">
    <location>
        <begin position="15"/>
        <end position="35"/>
    </location>
</feature>
<keyword evidence="1" id="KW-0812">Transmembrane</keyword>
<proteinExistence type="predicted"/>
<keyword evidence="3" id="KW-1185">Reference proteome</keyword>
<evidence type="ECO:0000313" key="3">
    <source>
        <dbReference type="Proteomes" id="UP000004478"/>
    </source>
</evidence>
<sequence length="36" mass="3851">MVGKSKVVTATSDRSAVTTLGLILYFVFQSTLLFGV</sequence>
<gene>
    <name evidence="2" type="ORF">B879_03117</name>
</gene>